<dbReference type="SUPFAM" id="SSF53300">
    <property type="entry name" value="vWA-like"/>
    <property type="match status" value="1"/>
</dbReference>
<organism evidence="3">
    <name type="scientific">Salmonella phage SalP219</name>
    <dbReference type="NCBI Taxonomy" id="3158864"/>
    <lineage>
        <taxon>Viruses</taxon>
        <taxon>Duplodnaviria</taxon>
        <taxon>Heunggongvirae</taxon>
        <taxon>Uroviricota</taxon>
        <taxon>Caudoviricetes</taxon>
        <taxon>Vequintavirinae</taxon>
        <taxon>Seunavirus</taxon>
    </lineage>
</organism>
<evidence type="ECO:0008006" key="4">
    <source>
        <dbReference type="Google" id="ProtNLM"/>
    </source>
</evidence>
<evidence type="ECO:0000313" key="3">
    <source>
        <dbReference type="EMBL" id="XBS49964.1"/>
    </source>
</evidence>
<feature type="domain" description="Putative metallopeptidase" evidence="2">
    <location>
        <begin position="126"/>
        <end position="349"/>
    </location>
</feature>
<evidence type="ECO:0000259" key="2">
    <source>
        <dbReference type="Pfam" id="PF13203"/>
    </source>
</evidence>
<dbReference type="InterPro" id="IPR025154">
    <property type="entry name" value="Put_metallopeptidase_dom"/>
</dbReference>
<dbReference type="PANTHER" id="PTHR38730:SF1">
    <property type="entry name" value="SLL7028 PROTEIN"/>
    <property type="match status" value="1"/>
</dbReference>
<sequence length="496" mass="56935">MKYTEAILIDGLFYLERDMYKDESEMIAKLEKDALKVIQSARIALLQKRPFYGTLLSSLPIIADWRWLPTAATDHRNLYYNPEFIMGMPPERKKKVFERIDNHPQMTQQQKDDYKEYINVFYRKKTPREVVVILIHETRHITNDHMARGKFFDSKLYNIAADQYINTDIVISDLGPRSQGMRFFPSGAQTVFDKNKEFGFMAYCYCDFSFQGMTAEEIYSAIHKGKAVSGHPMGTHIGDYDPDRDILGYTDPHPCQGPVAKDENFAWSAGLIEAALKAAGGEGPKEARELVARMRKPHIDYMQIIKQRMISRVRSHLSFRKPARRSGSVTQVLRNYGAITNKQSIILPGRKQQDTIDIVIGFDVSGSISQTTLTKIFNEIIGLCLLYKTFRVTLFCWSTKVGDVKVYTQENIKEMLDYNVTSTGGTMAGVAFQYIEDNIPKATDVIIFTDGYIEDLSHRKKDWGKKWETLWVLCGRNRAKFDPPFGRAVDLDEHSK</sequence>
<dbReference type="EMBL" id="PP595732">
    <property type="protein sequence ID" value="XBS49964.1"/>
    <property type="molecule type" value="Genomic_DNA"/>
</dbReference>
<protein>
    <recommendedName>
        <fullName evidence="4">VWA-like domain-containing protein</fullName>
    </recommendedName>
</protein>
<dbReference type="Pfam" id="PF13203">
    <property type="entry name" value="DUF2201_N"/>
    <property type="match status" value="1"/>
</dbReference>
<reference evidence="3" key="1">
    <citation type="submission" date="2024-04" db="EMBL/GenBank/DDBJ databases">
        <authorList>
            <person name="Jaglan A.B."/>
            <person name="Vashisth M."/>
            <person name="Anand T."/>
            <person name="Virmani N."/>
            <person name="Bera B."/>
            <person name="Vaid R."/>
        </authorList>
    </citation>
    <scope>NUCLEOTIDE SEQUENCE</scope>
</reference>
<evidence type="ECO:0000259" key="1">
    <source>
        <dbReference type="Pfam" id="PF09967"/>
    </source>
</evidence>
<proteinExistence type="predicted"/>
<dbReference type="InterPro" id="IPR018698">
    <property type="entry name" value="VWA-like_dom"/>
</dbReference>
<dbReference type="Pfam" id="PF09967">
    <property type="entry name" value="DUF2201"/>
    <property type="match status" value="1"/>
</dbReference>
<accession>A0AAU7PIP9</accession>
<feature type="domain" description="VWA-like" evidence="1">
    <location>
        <begin position="358"/>
        <end position="492"/>
    </location>
</feature>
<dbReference type="PANTHER" id="PTHR38730">
    <property type="entry name" value="SLL7028 PROTEIN"/>
    <property type="match status" value="1"/>
</dbReference>
<name>A0AAU7PIP9_9CAUD</name>
<dbReference type="InterPro" id="IPR036465">
    <property type="entry name" value="vWFA_dom_sf"/>
</dbReference>